<keyword evidence="1" id="KW-0812">Transmembrane</keyword>
<dbReference type="STRING" id="1472767.AOX59_02120"/>
<evidence type="ECO:0000313" key="3">
    <source>
        <dbReference type="Proteomes" id="UP000050331"/>
    </source>
</evidence>
<feature type="transmembrane region" description="Helical" evidence="1">
    <location>
        <begin position="31"/>
        <end position="50"/>
    </location>
</feature>
<dbReference type="Proteomes" id="UP000050331">
    <property type="component" value="Chromosome"/>
</dbReference>
<dbReference type="KEGG" id="lao:AOX59_02120"/>
<sequence length="88" mass="10884">MRSWIFHSLNIMVFIIVEAICLFAFLSVNSFYIRLIIITTVVWWGIFYFIQFRKETYAWRLIWFLISVIVLWFWIDYWNFASLGGWKI</sequence>
<evidence type="ECO:0000313" key="2">
    <source>
        <dbReference type="EMBL" id="ALX47501.1"/>
    </source>
</evidence>
<protein>
    <submittedName>
        <fullName evidence="2">Uncharacterized protein</fullName>
    </submittedName>
</protein>
<keyword evidence="1" id="KW-1133">Transmembrane helix</keyword>
<reference evidence="2 3" key="1">
    <citation type="submission" date="2016-01" db="EMBL/GenBank/DDBJ databases">
        <title>Complete genome sequence of strain Lentibacillus amyloliquefaciens LAM0015T isolated from saline sediment.</title>
        <authorList>
            <person name="Wang J.-L."/>
            <person name="He M.-X."/>
        </authorList>
    </citation>
    <scope>NUCLEOTIDE SEQUENCE [LARGE SCALE GENOMIC DNA]</scope>
    <source>
        <strain evidence="2 3">LAM0015</strain>
    </source>
</reference>
<organism evidence="2 3">
    <name type="scientific">Lentibacillus amyloliquefaciens</name>
    <dbReference type="NCBI Taxonomy" id="1472767"/>
    <lineage>
        <taxon>Bacteria</taxon>
        <taxon>Bacillati</taxon>
        <taxon>Bacillota</taxon>
        <taxon>Bacilli</taxon>
        <taxon>Bacillales</taxon>
        <taxon>Bacillaceae</taxon>
        <taxon>Lentibacillus</taxon>
    </lineage>
</organism>
<dbReference type="EMBL" id="CP013862">
    <property type="protein sequence ID" value="ALX47501.1"/>
    <property type="molecule type" value="Genomic_DNA"/>
</dbReference>
<keyword evidence="1" id="KW-0472">Membrane</keyword>
<evidence type="ECO:0000256" key="1">
    <source>
        <dbReference type="SAM" id="Phobius"/>
    </source>
</evidence>
<feature type="transmembrane region" description="Helical" evidence="1">
    <location>
        <begin position="7"/>
        <end position="25"/>
    </location>
</feature>
<dbReference type="AlphaFoldDB" id="A0A0U4FAH5"/>
<accession>A0A0U4FAH5</accession>
<gene>
    <name evidence="2" type="ORF">AOX59_02120</name>
</gene>
<feature type="transmembrane region" description="Helical" evidence="1">
    <location>
        <begin position="57"/>
        <end position="75"/>
    </location>
</feature>
<keyword evidence="3" id="KW-1185">Reference proteome</keyword>
<proteinExistence type="predicted"/>
<name>A0A0U4FAH5_9BACI</name>